<dbReference type="Proteomes" id="UP001286174">
    <property type="component" value="Unassembled WGS sequence"/>
</dbReference>
<dbReference type="NCBIfam" id="NF038032">
    <property type="entry name" value="CehA_McbA_metalo"/>
    <property type="match status" value="1"/>
</dbReference>
<dbReference type="EMBL" id="JALBUR010000015">
    <property type="protein sequence ID" value="MDX8419865.1"/>
    <property type="molecule type" value="Genomic_DNA"/>
</dbReference>
<dbReference type="GO" id="GO:0035312">
    <property type="term" value="F:5'-3' DNA exonuclease activity"/>
    <property type="evidence" value="ECO:0007669"/>
    <property type="project" value="TreeGrafter"/>
</dbReference>
<sequence length="295" mass="34037">MWKRIELHHHTIASDGKFTPEALAQYLHDHDIMAASLTDHNTTAGYERFAKACADLHMETIQGMEVTTWYGHLLAQGISSYFEWEDFQKENADLLLERIHKDGGVAGPAHPCSIPYPFSNGMAWTMQIHDWHLVDFLEIVNNAHPLYPDNQRALYLWKAKVLEGFHIQPVSGMDLHQPENMAGWYTTWMDAEERKPLSKQFHDAIRYGKVQVTNGPVLDFDNDSLFHCSIPNPDRSTYLLTIETAHEKKQELMRPEGIVLPRLQEPAVICVYDLSEEEEYPRIITSCFDHRDHQG</sequence>
<gene>
    <name evidence="2" type="ORF">MOZ60_07130</name>
</gene>
<keyword evidence="3" id="KW-1185">Reference proteome</keyword>
<dbReference type="PANTHER" id="PTHR42924">
    <property type="entry name" value="EXONUCLEASE"/>
    <property type="match status" value="1"/>
</dbReference>
<dbReference type="InterPro" id="IPR003141">
    <property type="entry name" value="Pol/His_phosphatase_N"/>
</dbReference>
<name>A0AB35U8N9_9FIRM</name>
<dbReference type="InterPro" id="IPR004013">
    <property type="entry name" value="PHP_dom"/>
</dbReference>
<evidence type="ECO:0000313" key="2">
    <source>
        <dbReference type="EMBL" id="MDX8419865.1"/>
    </source>
</evidence>
<dbReference type="PANTHER" id="PTHR42924:SF3">
    <property type="entry name" value="POLYMERASE_HISTIDINOL PHOSPHATASE N-TERMINAL DOMAIN-CONTAINING PROTEIN"/>
    <property type="match status" value="1"/>
</dbReference>
<feature type="domain" description="Polymerase/histidinol phosphatase N-terminal" evidence="1">
    <location>
        <begin position="5"/>
        <end position="70"/>
    </location>
</feature>
<dbReference type="GO" id="GO:0004534">
    <property type="term" value="F:5'-3' RNA exonuclease activity"/>
    <property type="evidence" value="ECO:0007669"/>
    <property type="project" value="TreeGrafter"/>
</dbReference>
<dbReference type="InterPro" id="IPR052018">
    <property type="entry name" value="PHP_domain"/>
</dbReference>
<reference evidence="2 3" key="1">
    <citation type="submission" date="2022-03" db="EMBL/GenBank/DDBJ databases">
        <title>Novel taxa within the pig intestine.</title>
        <authorList>
            <person name="Wylensek D."/>
            <person name="Bishof K."/>
            <person name="Afrizal A."/>
            <person name="Clavel T."/>
        </authorList>
    </citation>
    <scope>NUCLEOTIDE SEQUENCE [LARGE SCALE GENOMIC DNA]</scope>
    <source>
        <strain evidence="2 3">CLA-KB-P133</strain>
    </source>
</reference>
<accession>A0AB35U8N9</accession>
<dbReference type="AlphaFoldDB" id="A0AB35U8N9"/>
<dbReference type="Pfam" id="PF02811">
    <property type="entry name" value="PHP"/>
    <property type="match status" value="1"/>
</dbReference>
<dbReference type="RefSeq" id="WP_370596138.1">
    <property type="nucleotide sequence ID" value="NZ_JALBUR010000015.1"/>
</dbReference>
<dbReference type="InterPro" id="IPR016195">
    <property type="entry name" value="Pol/histidinol_Pase-like"/>
</dbReference>
<evidence type="ECO:0000313" key="3">
    <source>
        <dbReference type="Proteomes" id="UP001286174"/>
    </source>
</evidence>
<organism evidence="2 3">
    <name type="scientific">Grylomicrobium aquisgranensis</name>
    <dbReference type="NCBI Taxonomy" id="2926318"/>
    <lineage>
        <taxon>Bacteria</taxon>
        <taxon>Bacillati</taxon>
        <taxon>Bacillota</taxon>
        <taxon>Erysipelotrichia</taxon>
        <taxon>Erysipelotrichales</taxon>
        <taxon>Erysipelotrichaceae</taxon>
        <taxon>Grylomicrobium</taxon>
    </lineage>
</organism>
<protein>
    <submittedName>
        <fullName evidence="2">CehA/McbA family metallohydrolase</fullName>
    </submittedName>
</protein>
<proteinExistence type="predicted"/>
<dbReference type="SUPFAM" id="SSF89550">
    <property type="entry name" value="PHP domain-like"/>
    <property type="match status" value="1"/>
</dbReference>
<comment type="caution">
    <text evidence="2">The sequence shown here is derived from an EMBL/GenBank/DDBJ whole genome shotgun (WGS) entry which is preliminary data.</text>
</comment>
<evidence type="ECO:0000259" key="1">
    <source>
        <dbReference type="SMART" id="SM00481"/>
    </source>
</evidence>
<dbReference type="SMART" id="SM00481">
    <property type="entry name" value="POLIIIAc"/>
    <property type="match status" value="1"/>
</dbReference>
<dbReference type="Gene3D" id="3.20.20.140">
    <property type="entry name" value="Metal-dependent hydrolases"/>
    <property type="match status" value="1"/>
</dbReference>